<accession>R3K348</accession>
<sequence length="113" mass="12368">MKLTISDTAKKYLAEKVPHNTFILALNDGSNQFSNVGGSCAVGDKFQIISTDNSVNGYSIVLSDPTFTVHISNAEKTFLGNDIKIDFNPRTYSLVLKNESGILDSNVFFNTNN</sequence>
<dbReference type="SUPFAM" id="SSF89360">
    <property type="entry name" value="HesB-like domain"/>
    <property type="match status" value="1"/>
</dbReference>
<evidence type="ECO:0000259" key="1">
    <source>
        <dbReference type="Pfam" id="PF01521"/>
    </source>
</evidence>
<organism evidence="2 3">
    <name type="scientific">Enterococcus faecalis ATCC 6055</name>
    <dbReference type="NCBI Taxonomy" id="1169311"/>
    <lineage>
        <taxon>Bacteria</taxon>
        <taxon>Bacillati</taxon>
        <taxon>Bacillota</taxon>
        <taxon>Bacilli</taxon>
        <taxon>Lactobacillales</taxon>
        <taxon>Enterococcaceae</taxon>
        <taxon>Enterococcus</taxon>
    </lineage>
</organism>
<comment type="caution">
    <text evidence="2">The sequence shown here is derived from an EMBL/GenBank/DDBJ whole genome shotgun (WGS) entry which is preliminary data.</text>
</comment>
<gene>
    <name evidence="2" type="ORF">WOU_03052</name>
</gene>
<dbReference type="InterPro" id="IPR000361">
    <property type="entry name" value="ATAP_core_dom"/>
</dbReference>
<dbReference type="EMBL" id="ASDZ01000039">
    <property type="protein sequence ID" value="EOK07951.1"/>
    <property type="molecule type" value="Genomic_DNA"/>
</dbReference>
<name>R3K348_ENTFL</name>
<reference evidence="2 3" key="1">
    <citation type="submission" date="2013-02" db="EMBL/GenBank/DDBJ databases">
        <title>The Genome Sequence of Enterococcus faecalis ATCC_6055.</title>
        <authorList>
            <consortium name="The Broad Institute Genome Sequencing Platform"/>
            <consortium name="The Broad Institute Genome Sequencing Center for Infectious Disease"/>
            <person name="Earl A.M."/>
            <person name="Gilmore M.S."/>
            <person name="Lebreton F."/>
            <person name="Walker B."/>
            <person name="Young S.K."/>
            <person name="Zeng Q."/>
            <person name="Gargeya S."/>
            <person name="Fitzgerald M."/>
            <person name="Haas B."/>
            <person name="Abouelleil A."/>
            <person name="Alvarado L."/>
            <person name="Arachchi H.M."/>
            <person name="Berlin A.M."/>
            <person name="Chapman S.B."/>
            <person name="Dewar J."/>
            <person name="Goldberg J."/>
            <person name="Griggs A."/>
            <person name="Gujja S."/>
            <person name="Hansen M."/>
            <person name="Howarth C."/>
            <person name="Imamovic A."/>
            <person name="Larimer J."/>
            <person name="McCowan C."/>
            <person name="Murphy C."/>
            <person name="Neiman D."/>
            <person name="Pearson M."/>
            <person name="Priest M."/>
            <person name="Roberts A."/>
            <person name="Saif S."/>
            <person name="Shea T."/>
            <person name="Sisk P."/>
            <person name="Sykes S."/>
            <person name="Wortman J."/>
            <person name="Nusbaum C."/>
            <person name="Birren B."/>
        </authorList>
    </citation>
    <scope>NUCLEOTIDE SEQUENCE [LARGE SCALE GENOMIC DNA]</scope>
    <source>
        <strain evidence="2 3">ATCC 6055</strain>
    </source>
</reference>
<feature type="domain" description="Core" evidence="1">
    <location>
        <begin position="1"/>
        <end position="107"/>
    </location>
</feature>
<protein>
    <recommendedName>
        <fullName evidence="1">Core domain-containing protein</fullName>
    </recommendedName>
</protein>
<dbReference type="InterPro" id="IPR035903">
    <property type="entry name" value="HesB-like_dom_sf"/>
</dbReference>
<evidence type="ECO:0000313" key="3">
    <source>
        <dbReference type="Proteomes" id="UP000013638"/>
    </source>
</evidence>
<dbReference type="RefSeq" id="WP_010829208.1">
    <property type="nucleotide sequence ID" value="NZ_KB944870.1"/>
</dbReference>
<evidence type="ECO:0000313" key="2">
    <source>
        <dbReference type="EMBL" id="EOK07951.1"/>
    </source>
</evidence>
<proteinExistence type="predicted"/>
<dbReference type="HOGENOM" id="CLU_141575_1_0_9"/>
<dbReference type="Proteomes" id="UP000013638">
    <property type="component" value="Unassembled WGS sequence"/>
</dbReference>
<dbReference type="AlphaFoldDB" id="R3K348"/>
<dbReference type="Pfam" id="PF01521">
    <property type="entry name" value="Fe-S_biosyn"/>
    <property type="match status" value="1"/>
</dbReference>
<dbReference type="Gene3D" id="2.60.300.12">
    <property type="entry name" value="HesB-like domain"/>
    <property type="match status" value="1"/>
</dbReference>